<organism evidence="1 2">
    <name type="scientific">Enterobacillus tribolii</name>
    <dbReference type="NCBI Taxonomy" id="1487935"/>
    <lineage>
        <taxon>Bacteria</taxon>
        <taxon>Pseudomonadati</taxon>
        <taxon>Pseudomonadota</taxon>
        <taxon>Gammaproteobacteria</taxon>
        <taxon>Enterobacterales</taxon>
        <taxon>Hafniaceae</taxon>
        <taxon>Enterobacillus</taxon>
    </lineage>
</organism>
<gene>
    <name evidence="1" type="ORF">C8D90_10781</name>
</gene>
<dbReference type="AlphaFoldDB" id="A0A370QN17"/>
<evidence type="ECO:0000313" key="2">
    <source>
        <dbReference type="Proteomes" id="UP000254848"/>
    </source>
</evidence>
<comment type="caution">
    <text evidence="1">The sequence shown here is derived from an EMBL/GenBank/DDBJ whole genome shotgun (WGS) entry which is preliminary data.</text>
</comment>
<sequence>MEVNNNRHLRKNIKSITYSDLCNTLKSTVNRHKAIEGEIIREIEHLFNEYKKSLFLGGSWQTEKTPRVVIGIPENIPHPIAKMKLNQSLGDDMGIDFLIRTGISEDPIQTPSAFFDIPLRFIIEDNNYLIYVDNERFTAQRSKTKAEKYANVCEFIKRLLIDKCRGG</sequence>
<accession>A0A370QN17</accession>
<proteinExistence type="predicted"/>
<dbReference type="OrthoDB" id="6638636at2"/>
<reference evidence="1 2" key="1">
    <citation type="submission" date="2018-07" db="EMBL/GenBank/DDBJ databases">
        <title>Genomic Encyclopedia of Type Strains, Phase IV (KMG-IV): sequencing the most valuable type-strain genomes for metagenomic binning, comparative biology and taxonomic classification.</title>
        <authorList>
            <person name="Goeker M."/>
        </authorList>
    </citation>
    <scope>NUCLEOTIDE SEQUENCE [LARGE SCALE GENOMIC DNA]</scope>
    <source>
        <strain evidence="1 2">DSM 103736</strain>
    </source>
</reference>
<name>A0A370QN17_9GAMM</name>
<dbReference type="Proteomes" id="UP000254848">
    <property type="component" value="Unassembled WGS sequence"/>
</dbReference>
<dbReference type="RefSeq" id="WP_115459307.1">
    <property type="nucleotide sequence ID" value="NZ_QRAP01000007.1"/>
</dbReference>
<dbReference type="EMBL" id="QRAP01000007">
    <property type="protein sequence ID" value="RDK89430.1"/>
    <property type="molecule type" value="Genomic_DNA"/>
</dbReference>
<keyword evidence="2" id="KW-1185">Reference proteome</keyword>
<protein>
    <submittedName>
        <fullName evidence="1">Uncharacterized protein</fullName>
    </submittedName>
</protein>
<evidence type="ECO:0000313" key="1">
    <source>
        <dbReference type="EMBL" id="RDK89430.1"/>
    </source>
</evidence>